<evidence type="ECO:0000259" key="2">
    <source>
        <dbReference type="PROSITE" id="PS50966"/>
    </source>
</evidence>
<gene>
    <name evidence="3" type="ORF">KSP39_PZI002341</name>
</gene>
<dbReference type="PANTHER" id="PTHR31973:SF187">
    <property type="entry name" value="MUTATOR TRANSPOSASE MUDRA PROTEIN"/>
    <property type="match status" value="1"/>
</dbReference>
<dbReference type="Pfam" id="PF04434">
    <property type="entry name" value="SWIM"/>
    <property type="match status" value="1"/>
</dbReference>
<dbReference type="PROSITE" id="PS50966">
    <property type="entry name" value="ZF_SWIM"/>
    <property type="match status" value="1"/>
</dbReference>
<protein>
    <recommendedName>
        <fullName evidence="2">SWIM-type domain-containing protein</fullName>
    </recommendedName>
</protein>
<feature type="domain" description="SWIM-type" evidence="2">
    <location>
        <begin position="128"/>
        <end position="162"/>
    </location>
</feature>
<reference evidence="3 4" key="1">
    <citation type="journal article" date="2022" name="Nat. Plants">
        <title>Genomes of leafy and leafless Platanthera orchids illuminate the evolution of mycoheterotrophy.</title>
        <authorList>
            <person name="Li M.H."/>
            <person name="Liu K.W."/>
            <person name="Li Z."/>
            <person name="Lu H.C."/>
            <person name="Ye Q.L."/>
            <person name="Zhang D."/>
            <person name="Wang J.Y."/>
            <person name="Li Y.F."/>
            <person name="Zhong Z.M."/>
            <person name="Liu X."/>
            <person name="Yu X."/>
            <person name="Liu D.K."/>
            <person name="Tu X.D."/>
            <person name="Liu B."/>
            <person name="Hao Y."/>
            <person name="Liao X.Y."/>
            <person name="Jiang Y.T."/>
            <person name="Sun W.H."/>
            <person name="Chen J."/>
            <person name="Chen Y.Q."/>
            <person name="Ai Y."/>
            <person name="Zhai J.W."/>
            <person name="Wu S.S."/>
            <person name="Zhou Z."/>
            <person name="Hsiao Y.Y."/>
            <person name="Wu W.L."/>
            <person name="Chen Y.Y."/>
            <person name="Lin Y.F."/>
            <person name="Hsu J.L."/>
            <person name="Li C.Y."/>
            <person name="Wang Z.W."/>
            <person name="Zhao X."/>
            <person name="Zhong W.Y."/>
            <person name="Ma X.K."/>
            <person name="Ma L."/>
            <person name="Huang J."/>
            <person name="Chen G.Z."/>
            <person name="Huang M.Z."/>
            <person name="Huang L."/>
            <person name="Peng D.H."/>
            <person name="Luo Y.B."/>
            <person name="Zou S.Q."/>
            <person name="Chen S.P."/>
            <person name="Lan S."/>
            <person name="Tsai W.C."/>
            <person name="Van de Peer Y."/>
            <person name="Liu Z.J."/>
        </authorList>
    </citation>
    <scope>NUCLEOTIDE SEQUENCE [LARGE SCALE GENOMIC DNA]</scope>
    <source>
        <strain evidence="3">Lor287</strain>
    </source>
</reference>
<sequence length="260" mass="30089">MEDIKAADQQAYQWLLERDFEKWTLVFDAGARYGTMTTNASESFNGVLKKVRGLPIQALVSSTYFHCIGLFIKRREDASKWDSEGISKFVPKIKDMIGINENGARSLMRPSQINSYEFMCYDDHGRSQKVIMGDGEGTCTCQNMLIYHLPCSHMISTLSMLRIRYVDYVYEYYTITSYMGTYGTDFHGIPDITSWLPLDEARGIIELFPPIMIHRKGRSKTQRFRNTMDENQNRTNRRCGVCKTFGHNRSSCSQNPENRR</sequence>
<keyword evidence="1" id="KW-0479">Metal-binding</keyword>
<dbReference type="AlphaFoldDB" id="A0AAP0GEH4"/>
<keyword evidence="1" id="KW-0862">Zinc</keyword>
<evidence type="ECO:0000256" key="1">
    <source>
        <dbReference type="PROSITE-ProRule" id="PRU00325"/>
    </source>
</evidence>
<dbReference type="PANTHER" id="PTHR31973">
    <property type="entry name" value="POLYPROTEIN, PUTATIVE-RELATED"/>
    <property type="match status" value="1"/>
</dbReference>
<dbReference type="GO" id="GO:0008270">
    <property type="term" value="F:zinc ion binding"/>
    <property type="evidence" value="ECO:0007669"/>
    <property type="project" value="UniProtKB-KW"/>
</dbReference>
<dbReference type="InterPro" id="IPR007527">
    <property type="entry name" value="Znf_SWIM"/>
</dbReference>
<evidence type="ECO:0000313" key="3">
    <source>
        <dbReference type="EMBL" id="KAK8954504.1"/>
    </source>
</evidence>
<proteinExistence type="predicted"/>
<dbReference type="Proteomes" id="UP001418222">
    <property type="component" value="Unassembled WGS sequence"/>
</dbReference>
<organism evidence="3 4">
    <name type="scientific">Platanthera zijinensis</name>
    <dbReference type="NCBI Taxonomy" id="2320716"/>
    <lineage>
        <taxon>Eukaryota</taxon>
        <taxon>Viridiplantae</taxon>
        <taxon>Streptophyta</taxon>
        <taxon>Embryophyta</taxon>
        <taxon>Tracheophyta</taxon>
        <taxon>Spermatophyta</taxon>
        <taxon>Magnoliopsida</taxon>
        <taxon>Liliopsida</taxon>
        <taxon>Asparagales</taxon>
        <taxon>Orchidaceae</taxon>
        <taxon>Orchidoideae</taxon>
        <taxon>Orchideae</taxon>
        <taxon>Orchidinae</taxon>
        <taxon>Platanthera</taxon>
    </lineage>
</organism>
<keyword evidence="1" id="KW-0863">Zinc-finger</keyword>
<name>A0AAP0GEH4_9ASPA</name>
<dbReference type="EMBL" id="JBBWWQ010000002">
    <property type="protein sequence ID" value="KAK8954504.1"/>
    <property type="molecule type" value="Genomic_DNA"/>
</dbReference>
<evidence type="ECO:0000313" key="4">
    <source>
        <dbReference type="Proteomes" id="UP001418222"/>
    </source>
</evidence>
<comment type="caution">
    <text evidence="3">The sequence shown here is derived from an EMBL/GenBank/DDBJ whole genome shotgun (WGS) entry which is preliminary data.</text>
</comment>
<accession>A0AAP0GEH4</accession>
<keyword evidence="4" id="KW-1185">Reference proteome</keyword>